<feature type="domain" description="Glycosyl hydrolase family 13 catalytic" evidence="4">
    <location>
        <begin position="45"/>
        <end position="402"/>
    </location>
</feature>
<dbReference type="PANTHER" id="PTHR10357">
    <property type="entry name" value="ALPHA-AMYLASE FAMILY MEMBER"/>
    <property type="match status" value="1"/>
</dbReference>
<accession>A0ABR7XBJ2</accession>
<comment type="caution">
    <text evidence="5">The sequence shown here is derived from an EMBL/GenBank/DDBJ whole genome shotgun (WGS) entry which is preliminary data.</text>
</comment>
<evidence type="ECO:0000256" key="2">
    <source>
        <dbReference type="ARBA" id="ARBA00022801"/>
    </source>
</evidence>
<dbReference type="RefSeq" id="WP_191181844.1">
    <property type="nucleotide sequence ID" value="NZ_JACXAJ010000001.1"/>
</dbReference>
<dbReference type="Gene3D" id="3.20.20.80">
    <property type="entry name" value="Glycosidases"/>
    <property type="match status" value="1"/>
</dbReference>
<dbReference type="SMART" id="SM00642">
    <property type="entry name" value="Aamy"/>
    <property type="match status" value="1"/>
</dbReference>
<dbReference type="SUPFAM" id="SSF51445">
    <property type="entry name" value="(Trans)glycosidases"/>
    <property type="match status" value="1"/>
</dbReference>
<evidence type="ECO:0000256" key="3">
    <source>
        <dbReference type="ARBA" id="ARBA00023295"/>
    </source>
</evidence>
<evidence type="ECO:0000259" key="4">
    <source>
        <dbReference type="SMART" id="SM00642"/>
    </source>
</evidence>
<keyword evidence="3" id="KW-0326">Glycosidase</keyword>
<evidence type="ECO:0000256" key="1">
    <source>
        <dbReference type="ARBA" id="ARBA00008061"/>
    </source>
</evidence>
<protein>
    <submittedName>
        <fullName evidence="5">Alpha-glucosidase C-terminal domain-containing protein</fullName>
    </submittedName>
</protein>
<dbReference type="Pfam" id="PF23915">
    <property type="entry name" value="SusG_C"/>
    <property type="match status" value="1"/>
</dbReference>
<dbReference type="InterPro" id="IPR013780">
    <property type="entry name" value="Glyco_hydro_b"/>
</dbReference>
<dbReference type="Gene3D" id="2.60.40.1180">
    <property type="entry name" value="Golgi alpha-mannosidase II"/>
    <property type="match status" value="1"/>
</dbReference>
<evidence type="ECO:0000313" key="5">
    <source>
        <dbReference type="EMBL" id="MBD1395678.1"/>
    </source>
</evidence>
<organism evidence="5 6">
    <name type="scientific">Pontibacter aquaedesilientis</name>
    <dbReference type="NCBI Taxonomy" id="2766980"/>
    <lineage>
        <taxon>Bacteria</taxon>
        <taxon>Pseudomonadati</taxon>
        <taxon>Bacteroidota</taxon>
        <taxon>Cytophagia</taxon>
        <taxon>Cytophagales</taxon>
        <taxon>Hymenobacteraceae</taxon>
        <taxon>Pontibacter</taxon>
    </lineage>
</organism>
<dbReference type="Pfam" id="PF00128">
    <property type="entry name" value="Alpha-amylase"/>
    <property type="match status" value="1"/>
</dbReference>
<keyword evidence="6" id="KW-1185">Reference proteome</keyword>
<dbReference type="CDD" id="cd11316">
    <property type="entry name" value="AmyAc_bac2_AmyA"/>
    <property type="match status" value="1"/>
</dbReference>
<dbReference type="InterPro" id="IPR056300">
    <property type="entry name" value="SusG-like_C"/>
</dbReference>
<dbReference type="PROSITE" id="PS51257">
    <property type="entry name" value="PROKAR_LIPOPROTEIN"/>
    <property type="match status" value="1"/>
</dbReference>
<sequence length="524" mass="59529">MKKRNLHHLLLIPALYLATGCSTPSQLESQPEAKASEWPRSVSYEIFVQSFCDSDNDGIGDIKGMTSKLDYLSGLGIQGVWLMPMSPSPSYHKYDVTDYYGIHPDYGTMADFKEFVNEAHKRNIKVVIDLVLNHSGSDHPWFVEAAKNEKSPYRDYYVWAHKDDPQTKGEGKTTGDDSHNVKQWHEVKGSDYKYYGFFWGGMPDLNFDNPKVRQEAYKIGRYWLEEVGVDGFRLDAARHIFTDDRQADNHQFWEEFRAEMQKVKPDVYLVGEVWAEADIVAPYTKGLPALFNFEMSWKMLEALNKGTGDSLAIHHDRIMAFYKNVNPDFIDATILSNHDQNRIMSEVNGDMNKAKMGAALLLTLPGSPYIYYGEEIGMKGKKPDEQIREPFLWDVKAQDECRTSWVKPQYSTEQTVAPVAVQEADKNSLLNHYKNYIRLRNNSPALSLGELEPVNVNNRAISAFVRTHGGESVLVLHNLSGTAVTVPIPADLKEHTQVMHQHNEAKLTKGTAQLPAYSSLILKK</sequence>
<evidence type="ECO:0000313" key="6">
    <source>
        <dbReference type="Proteomes" id="UP000625551"/>
    </source>
</evidence>
<dbReference type="InterPro" id="IPR017853">
    <property type="entry name" value="GH"/>
</dbReference>
<dbReference type="Proteomes" id="UP000625551">
    <property type="component" value="Unassembled WGS sequence"/>
</dbReference>
<dbReference type="Gene3D" id="3.90.400.10">
    <property type="entry name" value="Oligo-1,6-glucosidase, Domain 2"/>
    <property type="match status" value="1"/>
</dbReference>
<dbReference type="InterPro" id="IPR045857">
    <property type="entry name" value="O16G_dom_2"/>
</dbReference>
<dbReference type="InterPro" id="IPR006047">
    <property type="entry name" value="GH13_cat_dom"/>
</dbReference>
<reference evidence="5 6" key="1">
    <citation type="submission" date="2020-09" db="EMBL/GenBank/DDBJ databases">
        <title>Genome sequencing and assembly of Pontibacter sp.</title>
        <authorList>
            <person name="Chhetri G."/>
        </authorList>
    </citation>
    <scope>NUCLEOTIDE SEQUENCE [LARGE SCALE GENOMIC DNA]</scope>
    <source>
        <strain evidence="5 6">JH31</strain>
    </source>
</reference>
<gene>
    <name evidence="5" type="ORF">H9Q13_00740</name>
</gene>
<keyword evidence="2" id="KW-0378">Hydrolase</keyword>
<proteinExistence type="inferred from homology"/>
<comment type="similarity">
    <text evidence="1">Belongs to the glycosyl hydrolase 13 family.</text>
</comment>
<dbReference type="SUPFAM" id="SSF51011">
    <property type="entry name" value="Glycosyl hydrolase domain"/>
    <property type="match status" value="1"/>
</dbReference>
<dbReference type="PANTHER" id="PTHR10357:SF179">
    <property type="entry name" value="NEUTRAL AND BASIC AMINO ACID TRANSPORT PROTEIN RBAT"/>
    <property type="match status" value="1"/>
</dbReference>
<name>A0ABR7XBJ2_9BACT</name>
<dbReference type="EMBL" id="JACXAJ010000001">
    <property type="protein sequence ID" value="MBD1395678.1"/>
    <property type="molecule type" value="Genomic_DNA"/>
</dbReference>